<keyword evidence="5" id="KW-0479">Metal-binding</keyword>
<keyword evidence="2 11" id="KW-0808">Transferase</keyword>
<evidence type="ECO:0000256" key="9">
    <source>
        <dbReference type="ARBA" id="ARBA00022932"/>
    </source>
</evidence>
<evidence type="ECO:0000256" key="2">
    <source>
        <dbReference type="ARBA" id="ARBA00022679"/>
    </source>
</evidence>
<dbReference type="RefSeq" id="WP_290282105.1">
    <property type="nucleotide sequence ID" value="NZ_JAUFQI010000001.1"/>
</dbReference>
<keyword evidence="9 11" id="KW-0239">DNA-directed DNA polymerase</keyword>
<feature type="domain" description="AAA+ ATPase" evidence="13">
    <location>
        <begin position="37"/>
        <end position="189"/>
    </location>
</feature>
<proteinExistence type="inferred from homology"/>
<dbReference type="InterPro" id="IPR008921">
    <property type="entry name" value="DNA_pol3_clamp-load_cplx_C"/>
</dbReference>
<dbReference type="Gene3D" id="1.10.8.60">
    <property type="match status" value="1"/>
</dbReference>
<evidence type="ECO:0000256" key="6">
    <source>
        <dbReference type="ARBA" id="ARBA00022741"/>
    </source>
</evidence>
<comment type="function">
    <text evidence="11">DNA polymerase III is a complex, multichain enzyme responsible for most of the replicative synthesis in bacteria. This DNA polymerase also exhibits 3' to 5' exonuclease activity.</text>
</comment>
<evidence type="ECO:0000259" key="13">
    <source>
        <dbReference type="SMART" id="SM00382"/>
    </source>
</evidence>
<dbReference type="NCBIfam" id="TIGR02397">
    <property type="entry name" value="dnaX_nterm"/>
    <property type="match status" value="1"/>
</dbReference>
<evidence type="ECO:0000256" key="12">
    <source>
        <dbReference type="SAM" id="MobiDB-lite"/>
    </source>
</evidence>
<dbReference type="Gene3D" id="3.40.50.300">
    <property type="entry name" value="P-loop containing nucleotide triphosphate hydrolases"/>
    <property type="match status" value="1"/>
</dbReference>
<evidence type="ECO:0000313" key="15">
    <source>
        <dbReference type="Proteomes" id="UP001595710"/>
    </source>
</evidence>
<dbReference type="NCBIfam" id="NF004046">
    <property type="entry name" value="PRK05563.1"/>
    <property type="match status" value="1"/>
</dbReference>
<evidence type="ECO:0000256" key="1">
    <source>
        <dbReference type="ARBA" id="ARBA00006360"/>
    </source>
</evidence>
<dbReference type="InterPro" id="IPR001270">
    <property type="entry name" value="ClpA/B"/>
</dbReference>
<dbReference type="Proteomes" id="UP001595710">
    <property type="component" value="Unassembled WGS sequence"/>
</dbReference>
<dbReference type="InterPro" id="IPR027417">
    <property type="entry name" value="P-loop_NTPase"/>
</dbReference>
<dbReference type="PANTHER" id="PTHR11669:SF0">
    <property type="entry name" value="PROTEIN STICHEL-LIKE 2"/>
    <property type="match status" value="1"/>
</dbReference>
<feature type="compositionally biased region" description="Low complexity" evidence="12">
    <location>
        <begin position="409"/>
        <end position="422"/>
    </location>
</feature>
<reference evidence="15" key="1">
    <citation type="journal article" date="2019" name="Int. J. Syst. Evol. Microbiol.">
        <title>The Global Catalogue of Microorganisms (GCM) 10K type strain sequencing project: providing services to taxonomists for standard genome sequencing and annotation.</title>
        <authorList>
            <consortium name="The Broad Institute Genomics Platform"/>
            <consortium name="The Broad Institute Genome Sequencing Center for Infectious Disease"/>
            <person name="Wu L."/>
            <person name="Ma J."/>
        </authorList>
    </citation>
    <scope>NUCLEOTIDE SEQUENCE [LARGE SCALE GENOMIC DNA]</scope>
    <source>
        <strain evidence="15">CECT 8288</strain>
    </source>
</reference>
<evidence type="ECO:0000256" key="5">
    <source>
        <dbReference type="ARBA" id="ARBA00022723"/>
    </source>
</evidence>
<dbReference type="InterPro" id="IPR022754">
    <property type="entry name" value="DNA_pol_III_gamma-3"/>
</dbReference>
<protein>
    <recommendedName>
        <fullName evidence="11">DNA polymerase III subunit gamma/tau</fullName>
        <ecNumber evidence="11">2.7.7.7</ecNumber>
    </recommendedName>
</protein>
<dbReference type="Gene3D" id="3.30.300.150">
    <property type="entry name" value="DNA polymerase III, tau subunit, domain V"/>
    <property type="match status" value="1"/>
</dbReference>
<sequence length="688" mass="76026">MSYQVLARKWRPSTFKEMVGQVHVLRALMNALDQQRLHHAYLFTGTRGVGKTTIARLVAKSLNCEVGVSSTPCGTCSACTEIAEGRFVDLIEVDAASRTKVEDTRELLENVQYAPTRGRYKVYLIDEVHMLSTSSFNALLKTLEEPPEHVKFLLATTDPQKLPVTVLSRCLQFNLKNMSREHIVQHLSHILSEEKVGFDDASLWAIAESAQGSMRDALSLTDQAIAFGEGQLRENEVASMLGTVDLKRVLKLAQLLFEKNIDGLMALIQEVDDHAPDYQALMAELMSTLHRLAIAQAAPSAIDNQKGDQDAILHIAKNTSPEDVHLYYQIAIKAKPEMALAPSERAGFEMALLRMLAFSQTPAVAIGELPTLVAAEAKGTAAQVQEAGQDQIPKLERSQEPSVEPENTQSLQQLSSAESSDSPYDVTEQVSDSNRPGTAEQIGTKTREVATENGTPPWEATVEDAPNQTRVNEIAPVPVPESHEPEPKAEQARLDAVGELEISQSLVKEGEQPADALPESSDTPQSPLPAQTSAEELLLPTQSQPATWPETDKESDPVFWWQVSLHRMGLTGMTKTVFANSQWKSFDDGTLNIQISPNYKKIMNDSHCERLLQSVKQWLPECKHINYEFGAVESTPQRWADDIVHRAKHAAKTELLQDSFIQQLMSDYQAELDEMSINPNLSPIPTGA</sequence>
<comment type="catalytic activity">
    <reaction evidence="10 11">
        <text>DNA(n) + a 2'-deoxyribonucleoside 5'-triphosphate = DNA(n+1) + diphosphate</text>
        <dbReference type="Rhea" id="RHEA:22508"/>
        <dbReference type="Rhea" id="RHEA-COMP:17339"/>
        <dbReference type="Rhea" id="RHEA-COMP:17340"/>
        <dbReference type="ChEBI" id="CHEBI:33019"/>
        <dbReference type="ChEBI" id="CHEBI:61560"/>
        <dbReference type="ChEBI" id="CHEBI:173112"/>
        <dbReference type="EC" id="2.7.7.7"/>
    </reaction>
</comment>
<dbReference type="Pfam" id="PF13177">
    <property type="entry name" value="DNA_pol3_delta2"/>
    <property type="match status" value="1"/>
</dbReference>
<comment type="caution">
    <text evidence="14">The sequence shown here is derived from an EMBL/GenBank/DDBJ whole genome shotgun (WGS) entry which is preliminary data.</text>
</comment>
<dbReference type="CDD" id="cd18137">
    <property type="entry name" value="HLD_clamp_pol_III_gamma_tau"/>
    <property type="match status" value="1"/>
</dbReference>
<dbReference type="SUPFAM" id="SSF52540">
    <property type="entry name" value="P-loop containing nucleoside triphosphate hydrolases"/>
    <property type="match status" value="1"/>
</dbReference>
<comment type="subunit">
    <text evidence="11">DNA polymerase III contains a core (composed of alpha, epsilon and theta chains) that associates with a tau subunit. This core dimerizes to form the POLIII' complex. PolIII' associates with the gamma complex (composed of gamma, delta, delta', psi and chi chains) and with the beta chain to form the complete DNA polymerase III complex.</text>
</comment>
<dbReference type="SMART" id="SM00382">
    <property type="entry name" value="AAA"/>
    <property type="match status" value="1"/>
</dbReference>
<keyword evidence="6 11" id="KW-0547">Nucleotide-binding</keyword>
<name>A0ABV7WY14_9GAMM</name>
<dbReference type="InterPro" id="IPR045085">
    <property type="entry name" value="HLD_clamp_pol_III_gamma_tau"/>
</dbReference>
<dbReference type="PRINTS" id="PR00300">
    <property type="entry name" value="CLPPROTEASEA"/>
</dbReference>
<gene>
    <name evidence="11 14" type="primary">dnaX</name>
    <name evidence="14" type="ORF">ACFOND_14055</name>
</gene>
<evidence type="ECO:0000256" key="8">
    <source>
        <dbReference type="ARBA" id="ARBA00022840"/>
    </source>
</evidence>
<dbReference type="PANTHER" id="PTHR11669">
    <property type="entry name" value="REPLICATION FACTOR C / DNA POLYMERASE III GAMMA-TAU SUBUNIT"/>
    <property type="match status" value="1"/>
</dbReference>
<dbReference type="InterPro" id="IPR050238">
    <property type="entry name" value="DNA_Rep/Repair_Clamp_Loader"/>
</dbReference>
<dbReference type="InterPro" id="IPR038249">
    <property type="entry name" value="PolIII_tau_V_sf"/>
</dbReference>
<dbReference type="Pfam" id="PF22608">
    <property type="entry name" value="DNAX_ATPase_lid"/>
    <property type="match status" value="1"/>
</dbReference>
<dbReference type="InterPro" id="IPR012763">
    <property type="entry name" value="DNA_pol_III_sug/sutau_N"/>
</dbReference>
<accession>A0ABV7WY14</accession>
<feature type="region of interest" description="Disordered" evidence="12">
    <location>
        <begin position="509"/>
        <end position="530"/>
    </location>
</feature>
<dbReference type="EC" id="2.7.7.7" evidence="11"/>
<keyword evidence="4 11" id="KW-0235">DNA replication</keyword>
<dbReference type="GO" id="GO:0003887">
    <property type="term" value="F:DNA-directed DNA polymerase activity"/>
    <property type="evidence" value="ECO:0007669"/>
    <property type="project" value="UniProtKB-EC"/>
</dbReference>
<keyword evidence="15" id="KW-1185">Reference proteome</keyword>
<feature type="compositionally biased region" description="Polar residues" evidence="12">
    <location>
        <begin position="520"/>
        <end position="530"/>
    </location>
</feature>
<evidence type="ECO:0000256" key="10">
    <source>
        <dbReference type="ARBA" id="ARBA00049244"/>
    </source>
</evidence>
<evidence type="ECO:0000313" key="14">
    <source>
        <dbReference type="EMBL" id="MFC3702760.1"/>
    </source>
</evidence>
<keyword evidence="7" id="KW-0862">Zinc</keyword>
<evidence type="ECO:0000256" key="7">
    <source>
        <dbReference type="ARBA" id="ARBA00022833"/>
    </source>
</evidence>
<dbReference type="InterPro" id="IPR003593">
    <property type="entry name" value="AAA+_ATPase"/>
</dbReference>
<evidence type="ECO:0000256" key="4">
    <source>
        <dbReference type="ARBA" id="ARBA00022705"/>
    </source>
</evidence>
<dbReference type="InterPro" id="IPR021029">
    <property type="entry name" value="DNA_pol_III_tau_dom-5"/>
</dbReference>
<dbReference type="EMBL" id="JBHRYN010000020">
    <property type="protein sequence ID" value="MFC3702760.1"/>
    <property type="molecule type" value="Genomic_DNA"/>
</dbReference>
<keyword evidence="8 11" id="KW-0067">ATP-binding</keyword>
<feature type="region of interest" description="Disordered" evidence="12">
    <location>
        <begin position="396"/>
        <end position="469"/>
    </location>
</feature>
<dbReference type="CDD" id="cd00009">
    <property type="entry name" value="AAA"/>
    <property type="match status" value="1"/>
</dbReference>
<evidence type="ECO:0000256" key="11">
    <source>
        <dbReference type="RuleBase" id="RU364063"/>
    </source>
</evidence>
<dbReference type="SUPFAM" id="SSF48019">
    <property type="entry name" value="post-AAA+ oligomerization domain-like"/>
    <property type="match status" value="1"/>
</dbReference>
<dbReference type="Gene3D" id="1.20.272.10">
    <property type="match status" value="1"/>
</dbReference>
<evidence type="ECO:0000256" key="3">
    <source>
        <dbReference type="ARBA" id="ARBA00022695"/>
    </source>
</evidence>
<dbReference type="Pfam" id="PF12169">
    <property type="entry name" value="DNA_pol3_gamma3"/>
    <property type="match status" value="1"/>
</dbReference>
<organism evidence="14 15">
    <name type="scientific">Reinekea marina</name>
    <dbReference type="NCBI Taxonomy" id="1310421"/>
    <lineage>
        <taxon>Bacteria</taxon>
        <taxon>Pseudomonadati</taxon>
        <taxon>Pseudomonadota</taxon>
        <taxon>Gammaproteobacteria</taxon>
        <taxon>Oceanospirillales</taxon>
        <taxon>Saccharospirillaceae</taxon>
        <taxon>Reinekea</taxon>
    </lineage>
</organism>
<dbReference type="NCBIfam" id="NF005942">
    <property type="entry name" value="PRK07994.1"/>
    <property type="match status" value="1"/>
</dbReference>
<feature type="compositionally biased region" description="Polar residues" evidence="12">
    <location>
        <begin position="428"/>
        <end position="444"/>
    </location>
</feature>
<dbReference type="Pfam" id="PF12170">
    <property type="entry name" value="DNA_pol3_tau_5"/>
    <property type="match status" value="1"/>
</dbReference>
<keyword evidence="3 11" id="KW-0548">Nucleotidyltransferase</keyword>
<comment type="similarity">
    <text evidence="1 11">Belongs to the DnaX/STICHEL family.</text>
</comment>